<evidence type="ECO:0000313" key="6">
    <source>
        <dbReference type="Proteomes" id="UP000837857"/>
    </source>
</evidence>
<feature type="domain" description="HMG box" evidence="4">
    <location>
        <begin position="94"/>
        <end position="162"/>
    </location>
</feature>
<keyword evidence="2" id="KW-0539">Nucleus</keyword>
<sequence length="327" mass="36441">MPLRGLGFKSITRLPGLVSAARCQLAQGQPLRFLNTANYCRAIIDLMVKRGAVSLSGRMGHRHGSFFPFPGLGGPVLICELVVDKTKKNNPNHIKRPMNAFMVWSQIERRKICEQTPDMHNAEISKNLGRVWKTLNDEERQPFIDEAERLRQLHMREYPDYKYRPRKKTSKPAQRAGAVTKQRRKQRADSNNNRGVSRRRARPPLNAPSAPSVPVETPAPPPLPASPAGSPDSPESACFYDDSTRRDQADLTDLYSITDLLPLPADCEVDLDALTTDMESFETASSSSGSHFEFSCTPDVSDMLSEIGVGNDWATGLDNHTFSSYLT</sequence>
<gene>
    <name evidence="5" type="ORF">IPOD504_LOCUS4050</name>
</gene>
<dbReference type="EMBL" id="OW152826">
    <property type="protein sequence ID" value="CAH2042735.1"/>
    <property type="molecule type" value="Genomic_DNA"/>
</dbReference>
<feature type="region of interest" description="Disordered" evidence="3">
    <location>
        <begin position="156"/>
        <end position="240"/>
    </location>
</feature>
<feature type="DNA-binding region" description="HMG box" evidence="2">
    <location>
        <begin position="94"/>
        <end position="162"/>
    </location>
</feature>
<dbReference type="CDD" id="cd22029">
    <property type="entry name" value="HMG-box_SoxC"/>
    <property type="match status" value="1"/>
</dbReference>
<evidence type="ECO:0000256" key="1">
    <source>
        <dbReference type="ARBA" id="ARBA00023125"/>
    </source>
</evidence>
<organism evidence="5 6">
    <name type="scientific">Iphiclides podalirius</name>
    <name type="common">scarce swallowtail</name>
    <dbReference type="NCBI Taxonomy" id="110791"/>
    <lineage>
        <taxon>Eukaryota</taxon>
        <taxon>Metazoa</taxon>
        <taxon>Ecdysozoa</taxon>
        <taxon>Arthropoda</taxon>
        <taxon>Hexapoda</taxon>
        <taxon>Insecta</taxon>
        <taxon>Pterygota</taxon>
        <taxon>Neoptera</taxon>
        <taxon>Endopterygota</taxon>
        <taxon>Lepidoptera</taxon>
        <taxon>Glossata</taxon>
        <taxon>Ditrysia</taxon>
        <taxon>Papilionoidea</taxon>
        <taxon>Papilionidae</taxon>
        <taxon>Papilioninae</taxon>
        <taxon>Iphiclides</taxon>
    </lineage>
</organism>
<dbReference type="Proteomes" id="UP000837857">
    <property type="component" value="Chromosome 14"/>
</dbReference>
<evidence type="ECO:0000256" key="2">
    <source>
        <dbReference type="PROSITE-ProRule" id="PRU00267"/>
    </source>
</evidence>
<keyword evidence="1 2" id="KW-0238">DNA-binding</keyword>
<accession>A0ABN8HX52</accession>
<dbReference type="SUPFAM" id="SSF47095">
    <property type="entry name" value="HMG-box"/>
    <property type="match status" value="1"/>
</dbReference>
<proteinExistence type="predicted"/>
<feature type="compositionally biased region" description="Low complexity" evidence="3">
    <location>
        <begin position="226"/>
        <end position="237"/>
    </location>
</feature>
<reference evidence="5" key="1">
    <citation type="submission" date="2022-03" db="EMBL/GenBank/DDBJ databases">
        <authorList>
            <person name="Martin H S."/>
        </authorList>
    </citation>
    <scope>NUCLEOTIDE SEQUENCE</scope>
</reference>
<dbReference type="Gene3D" id="1.10.30.10">
    <property type="entry name" value="High mobility group box domain"/>
    <property type="match status" value="1"/>
</dbReference>
<feature type="non-terminal residue" evidence="5">
    <location>
        <position position="1"/>
    </location>
</feature>
<dbReference type="Pfam" id="PF00505">
    <property type="entry name" value="HMG_box"/>
    <property type="match status" value="1"/>
</dbReference>
<dbReference type="PANTHER" id="PTHR10270">
    <property type="entry name" value="SOX TRANSCRIPTION FACTOR"/>
    <property type="match status" value="1"/>
</dbReference>
<protein>
    <recommendedName>
        <fullName evidence="4">HMG box domain-containing protein</fullName>
    </recommendedName>
</protein>
<feature type="compositionally biased region" description="Low complexity" evidence="3">
    <location>
        <begin position="207"/>
        <end position="216"/>
    </location>
</feature>
<dbReference type="InterPro" id="IPR036910">
    <property type="entry name" value="HMG_box_dom_sf"/>
</dbReference>
<dbReference type="InterPro" id="IPR050140">
    <property type="entry name" value="SRY-related_HMG-box_TF-like"/>
</dbReference>
<evidence type="ECO:0000259" key="4">
    <source>
        <dbReference type="PROSITE" id="PS50118"/>
    </source>
</evidence>
<evidence type="ECO:0000313" key="5">
    <source>
        <dbReference type="EMBL" id="CAH2042735.1"/>
    </source>
</evidence>
<name>A0ABN8HX52_9NEOP</name>
<dbReference type="PANTHER" id="PTHR10270:SF323">
    <property type="entry name" value="TRANSCRIPTION FACTOR SOX-14-RELATED"/>
    <property type="match status" value="1"/>
</dbReference>
<dbReference type="PROSITE" id="PS50118">
    <property type="entry name" value="HMG_BOX_2"/>
    <property type="match status" value="1"/>
</dbReference>
<keyword evidence="6" id="KW-1185">Reference proteome</keyword>
<dbReference type="SMART" id="SM00398">
    <property type="entry name" value="HMG"/>
    <property type="match status" value="1"/>
</dbReference>
<evidence type="ECO:0000256" key="3">
    <source>
        <dbReference type="SAM" id="MobiDB-lite"/>
    </source>
</evidence>
<dbReference type="InterPro" id="IPR009071">
    <property type="entry name" value="HMG_box_dom"/>
</dbReference>